<dbReference type="OrthoDB" id="5382468at2759"/>
<gene>
    <name evidence="5" type="ORF">BS47DRAFT_473769</name>
</gene>
<dbReference type="CDD" id="cd12418">
    <property type="entry name" value="RRM_Aly_REF_like"/>
    <property type="match status" value="1"/>
</dbReference>
<keyword evidence="1 2" id="KW-0694">RNA-binding</keyword>
<keyword evidence="6" id="KW-1185">Reference proteome</keyword>
<dbReference type="Pfam" id="PF00076">
    <property type="entry name" value="RRM_1"/>
    <property type="match status" value="1"/>
</dbReference>
<reference evidence="5" key="1">
    <citation type="journal article" date="2020" name="Nat. Commun.">
        <title>Large-scale genome sequencing of mycorrhizal fungi provides insights into the early evolution of symbiotic traits.</title>
        <authorList>
            <person name="Miyauchi S."/>
            <person name="Kiss E."/>
            <person name="Kuo A."/>
            <person name="Drula E."/>
            <person name="Kohler A."/>
            <person name="Sanchez-Garcia M."/>
            <person name="Morin E."/>
            <person name="Andreopoulos B."/>
            <person name="Barry K.W."/>
            <person name="Bonito G."/>
            <person name="Buee M."/>
            <person name="Carver A."/>
            <person name="Chen C."/>
            <person name="Cichocki N."/>
            <person name="Clum A."/>
            <person name="Culley D."/>
            <person name="Crous P.W."/>
            <person name="Fauchery L."/>
            <person name="Girlanda M."/>
            <person name="Hayes R.D."/>
            <person name="Keri Z."/>
            <person name="LaButti K."/>
            <person name="Lipzen A."/>
            <person name="Lombard V."/>
            <person name="Magnuson J."/>
            <person name="Maillard F."/>
            <person name="Murat C."/>
            <person name="Nolan M."/>
            <person name="Ohm R.A."/>
            <person name="Pangilinan J."/>
            <person name="Pereira M.F."/>
            <person name="Perotto S."/>
            <person name="Peter M."/>
            <person name="Pfister S."/>
            <person name="Riley R."/>
            <person name="Sitrit Y."/>
            <person name="Stielow J.B."/>
            <person name="Szollosi G."/>
            <person name="Zifcakova L."/>
            <person name="Stursova M."/>
            <person name="Spatafora J.W."/>
            <person name="Tedersoo L."/>
            <person name="Vaario L.M."/>
            <person name="Yamada A."/>
            <person name="Yan M."/>
            <person name="Wang P."/>
            <person name="Xu J."/>
            <person name="Bruns T."/>
            <person name="Baldrian P."/>
            <person name="Vilgalys R."/>
            <person name="Dunand C."/>
            <person name="Henrissat B."/>
            <person name="Grigoriev I.V."/>
            <person name="Hibbett D."/>
            <person name="Nagy L.G."/>
            <person name="Martin F.M."/>
        </authorList>
    </citation>
    <scope>NUCLEOTIDE SEQUENCE</scope>
    <source>
        <strain evidence="5">UP504</strain>
    </source>
</reference>
<proteinExistence type="predicted"/>
<sequence>MPTGSWKHDFAEAPPRPTSDSSPSQRIVVSNLHYEVMPKDLVTIFESIGNLAREPSIRYDRSGRSLGIAYIVFSNPDDALMAKARLDGVSAKGKPMTITIEPIRQKNETPVGPRGTSAGKSTLLNRISSAPLLSRLDSSTPSDQPGQHRRTRGSRGTGTVTSSRLAAASSRPTKIHSKPKTAEDLDRELEAYLGDEKTAVTSPVTGDVDMA</sequence>
<feature type="compositionally biased region" description="Basic and acidic residues" evidence="3">
    <location>
        <begin position="1"/>
        <end position="11"/>
    </location>
</feature>
<comment type="caution">
    <text evidence="5">The sequence shown here is derived from an EMBL/GenBank/DDBJ whole genome shotgun (WGS) entry which is preliminary data.</text>
</comment>
<accession>A0A9P6E055</accession>
<dbReference type="InterPro" id="IPR012677">
    <property type="entry name" value="Nucleotide-bd_a/b_plait_sf"/>
</dbReference>
<evidence type="ECO:0000256" key="1">
    <source>
        <dbReference type="ARBA" id="ARBA00022884"/>
    </source>
</evidence>
<feature type="compositionally biased region" description="Basic and acidic residues" evidence="3">
    <location>
        <begin position="180"/>
        <end position="198"/>
    </location>
</feature>
<dbReference type="AlphaFoldDB" id="A0A9P6E055"/>
<feature type="compositionally biased region" description="Polar residues" evidence="3">
    <location>
        <begin position="136"/>
        <end position="145"/>
    </location>
</feature>
<dbReference type="SMART" id="SM00360">
    <property type="entry name" value="RRM"/>
    <property type="match status" value="1"/>
</dbReference>
<dbReference type="InterPro" id="IPR025715">
    <property type="entry name" value="FoP_C"/>
</dbReference>
<name>A0A9P6E055_9AGAM</name>
<organism evidence="5 6">
    <name type="scientific">Hydnum rufescens UP504</name>
    <dbReference type="NCBI Taxonomy" id="1448309"/>
    <lineage>
        <taxon>Eukaryota</taxon>
        <taxon>Fungi</taxon>
        <taxon>Dikarya</taxon>
        <taxon>Basidiomycota</taxon>
        <taxon>Agaricomycotina</taxon>
        <taxon>Agaricomycetes</taxon>
        <taxon>Cantharellales</taxon>
        <taxon>Hydnaceae</taxon>
        <taxon>Hydnum</taxon>
    </lineage>
</organism>
<evidence type="ECO:0000256" key="3">
    <source>
        <dbReference type="SAM" id="MobiDB-lite"/>
    </source>
</evidence>
<dbReference type="PROSITE" id="PS50102">
    <property type="entry name" value="RRM"/>
    <property type="match status" value="1"/>
</dbReference>
<feature type="domain" description="RRM" evidence="4">
    <location>
        <begin position="25"/>
        <end position="103"/>
    </location>
</feature>
<dbReference type="GO" id="GO:0005634">
    <property type="term" value="C:nucleus"/>
    <property type="evidence" value="ECO:0007669"/>
    <property type="project" value="TreeGrafter"/>
</dbReference>
<feature type="compositionally biased region" description="Polar residues" evidence="3">
    <location>
        <begin position="118"/>
        <end position="128"/>
    </location>
</feature>
<evidence type="ECO:0000313" key="5">
    <source>
        <dbReference type="EMBL" id="KAF9517689.1"/>
    </source>
</evidence>
<dbReference type="PANTHER" id="PTHR19965:SF82">
    <property type="entry name" value="THO COMPLEX SUBUNIT 4"/>
    <property type="match status" value="1"/>
</dbReference>
<dbReference type="SUPFAM" id="SSF54928">
    <property type="entry name" value="RNA-binding domain, RBD"/>
    <property type="match status" value="1"/>
</dbReference>
<dbReference type="EMBL" id="MU128930">
    <property type="protein sequence ID" value="KAF9517689.1"/>
    <property type="molecule type" value="Genomic_DNA"/>
</dbReference>
<protein>
    <recommendedName>
        <fullName evidence="4">RRM domain-containing protein</fullName>
    </recommendedName>
</protein>
<dbReference type="Gene3D" id="3.30.70.330">
    <property type="match status" value="1"/>
</dbReference>
<dbReference type="InterPro" id="IPR035979">
    <property type="entry name" value="RBD_domain_sf"/>
</dbReference>
<dbReference type="Pfam" id="PF13865">
    <property type="entry name" value="FoP_duplication"/>
    <property type="match status" value="1"/>
</dbReference>
<evidence type="ECO:0000256" key="2">
    <source>
        <dbReference type="PROSITE-ProRule" id="PRU00176"/>
    </source>
</evidence>
<dbReference type="PANTHER" id="PTHR19965">
    <property type="entry name" value="RNA AND EXPORT FACTOR BINDING PROTEIN"/>
    <property type="match status" value="1"/>
</dbReference>
<feature type="region of interest" description="Disordered" evidence="3">
    <location>
        <begin position="101"/>
        <end position="211"/>
    </location>
</feature>
<dbReference type="InterPro" id="IPR000504">
    <property type="entry name" value="RRM_dom"/>
</dbReference>
<dbReference type="GO" id="GO:0003729">
    <property type="term" value="F:mRNA binding"/>
    <property type="evidence" value="ECO:0007669"/>
    <property type="project" value="TreeGrafter"/>
</dbReference>
<dbReference type="Proteomes" id="UP000886523">
    <property type="component" value="Unassembled WGS sequence"/>
</dbReference>
<feature type="region of interest" description="Disordered" evidence="3">
    <location>
        <begin position="1"/>
        <end position="24"/>
    </location>
</feature>
<evidence type="ECO:0000259" key="4">
    <source>
        <dbReference type="PROSITE" id="PS50102"/>
    </source>
</evidence>
<evidence type="ECO:0000313" key="6">
    <source>
        <dbReference type="Proteomes" id="UP000886523"/>
    </source>
</evidence>
<dbReference type="InterPro" id="IPR051229">
    <property type="entry name" value="ALYREF_mRNA_export"/>
</dbReference>